<dbReference type="PANTHER" id="PTHR43546">
    <property type="entry name" value="UPF0173 METAL-DEPENDENT HYDROLASE MJ1163-RELATED"/>
    <property type="match status" value="1"/>
</dbReference>
<dbReference type="AlphaFoldDB" id="A0A1X7LK92"/>
<evidence type="ECO:0000313" key="7">
    <source>
        <dbReference type="Proteomes" id="UP000193834"/>
    </source>
</evidence>
<dbReference type="InterPro" id="IPR050114">
    <property type="entry name" value="UPF0173_UPF0282_UlaG_hydrolase"/>
</dbReference>
<accession>A0A1X7LK92</accession>
<dbReference type="STRING" id="1852522.SAMN06295960_3613"/>
<evidence type="ECO:0000259" key="5">
    <source>
        <dbReference type="Pfam" id="PF12706"/>
    </source>
</evidence>
<gene>
    <name evidence="6" type="ORF">SAMN06295960_3613</name>
</gene>
<evidence type="ECO:0000313" key="6">
    <source>
        <dbReference type="EMBL" id="SMG53914.1"/>
    </source>
</evidence>
<comment type="catalytic activity">
    <reaction evidence="2">
        <text>3',5'-cyclic CMP + H2O = CMP + H(+)</text>
        <dbReference type="Rhea" id="RHEA:72675"/>
        <dbReference type="ChEBI" id="CHEBI:15377"/>
        <dbReference type="ChEBI" id="CHEBI:15378"/>
        <dbReference type="ChEBI" id="CHEBI:58003"/>
        <dbReference type="ChEBI" id="CHEBI:60377"/>
    </reaction>
    <physiologicalReaction direction="left-to-right" evidence="2">
        <dbReference type="Rhea" id="RHEA:72676"/>
    </physiologicalReaction>
</comment>
<dbReference type="GO" id="GO:0016787">
    <property type="term" value="F:hydrolase activity"/>
    <property type="evidence" value="ECO:0007669"/>
    <property type="project" value="UniProtKB-KW"/>
</dbReference>
<dbReference type="Gene3D" id="3.60.15.10">
    <property type="entry name" value="Ribonuclease Z/Hydroxyacylglutathione hydrolase-like"/>
    <property type="match status" value="1"/>
</dbReference>
<dbReference type="EMBL" id="FXAZ01000005">
    <property type="protein sequence ID" value="SMG53914.1"/>
    <property type="molecule type" value="Genomic_DNA"/>
</dbReference>
<name>A0A1X7LK92_9BACL</name>
<sequence length="252" mass="28204">MKLQLVRHATLWMVYSEHQWLIDPMFSDQGANPPIIHSSNDKRNPLVPLPFSVHDILHPDTILLTHLHQDHWDEAAQSALDQSLPILCQPEDEPSIRDNGFRHVTAIEDHYSCNGVTLSRTSGQHGTGEVGEWMGSVSGFVFQADNEPTVYVAGDTIWCEDVRQALDAYQPDIIIVNAGAAQFVMGDPITMNADDIVQVCRYAPQSKVIAVHMDTINHCHETRTILRQKLNQEGLLDQVTIPEDGEWLVIGS</sequence>
<comment type="function">
    <text evidence="3">Counteracts the endogenous Pycsar antiviral defense system. Phosphodiesterase that enables metal-dependent hydrolysis of host cyclic nucleotide Pycsar defense signals such as cCMP and cUMP.</text>
</comment>
<evidence type="ECO:0000256" key="1">
    <source>
        <dbReference type="ARBA" id="ARBA00022801"/>
    </source>
</evidence>
<reference evidence="6 7" key="1">
    <citation type="submission" date="2017-04" db="EMBL/GenBank/DDBJ databases">
        <authorList>
            <person name="Afonso C.L."/>
            <person name="Miller P.J."/>
            <person name="Scott M.A."/>
            <person name="Spackman E."/>
            <person name="Goraichik I."/>
            <person name="Dimitrov K.M."/>
            <person name="Suarez D.L."/>
            <person name="Swayne D.E."/>
        </authorList>
    </citation>
    <scope>NUCLEOTIDE SEQUENCE [LARGE SCALE GENOMIC DNA]</scope>
    <source>
        <strain evidence="6 7">11</strain>
    </source>
</reference>
<dbReference type="PANTHER" id="PTHR43546:SF9">
    <property type="entry name" value="L-ASCORBATE-6-PHOSPHATE LACTONASE ULAG-RELATED"/>
    <property type="match status" value="1"/>
</dbReference>
<keyword evidence="7" id="KW-1185">Reference proteome</keyword>
<comment type="catalytic activity">
    <reaction evidence="4">
        <text>3',5'-cyclic UMP + H2O = UMP + H(+)</text>
        <dbReference type="Rhea" id="RHEA:70575"/>
        <dbReference type="ChEBI" id="CHEBI:15377"/>
        <dbReference type="ChEBI" id="CHEBI:15378"/>
        <dbReference type="ChEBI" id="CHEBI:57865"/>
        <dbReference type="ChEBI" id="CHEBI:184387"/>
    </reaction>
    <physiologicalReaction direction="left-to-right" evidence="4">
        <dbReference type="Rhea" id="RHEA:70576"/>
    </physiologicalReaction>
</comment>
<feature type="domain" description="Metallo-beta-lactamase" evidence="5">
    <location>
        <begin position="21"/>
        <end position="213"/>
    </location>
</feature>
<dbReference type="InterPro" id="IPR001279">
    <property type="entry name" value="Metallo-B-lactamas"/>
</dbReference>
<dbReference type="Pfam" id="PF12706">
    <property type="entry name" value="Lactamase_B_2"/>
    <property type="match status" value="1"/>
</dbReference>
<evidence type="ECO:0000256" key="3">
    <source>
        <dbReference type="ARBA" id="ARBA00034301"/>
    </source>
</evidence>
<dbReference type="SUPFAM" id="SSF56281">
    <property type="entry name" value="Metallo-hydrolase/oxidoreductase"/>
    <property type="match status" value="1"/>
</dbReference>
<evidence type="ECO:0000256" key="4">
    <source>
        <dbReference type="ARBA" id="ARBA00048505"/>
    </source>
</evidence>
<dbReference type="OrthoDB" id="9805728at2"/>
<evidence type="ECO:0000256" key="2">
    <source>
        <dbReference type="ARBA" id="ARBA00034221"/>
    </source>
</evidence>
<dbReference type="RefSeq" id="WP_085496474.1">
    <property type="nucleotide sequence ID" value="NZ_FXAZ01000005.1"/>
</dbReference>
<organism evidence="6 7">
    <name type="scientific">Paenibacillus aquistagni</name>
    <dbReference type="NCBI Taxonomy" id="1852522"/>
    <lineage>
        <taxon>Bacteria</taxon>
        <taxon>Bacillati</taxon>
        <taxon>Bacillota</taxon>
        <taxon>Bacilli</taxon>
        <taxon>Bacillales</taxon>
        <taxon>Paenibacillaceae</taxon>
        <taxon>Paenibacillus</taxon>
    </lineage>
</organism>
<proteinExistence type="predicted"/>
<dbReference type="Proteomes" id="UP000193834">
    <property type="component" value="Unassembled WGS sequence"/>
</dbReference>
<keyword evidence="1" id="KW-0378">Hydrolase</keyword>
<protein>
    <submittedName>
        <fullName evidence="6">L-ascorbate metabolism protein UlaG, beta-lactamase superfamily</fullName>
    </submittedName>
</protein>
<dbReference type="InterPro" id="IPR036866">
    <property type="entry name" value="RibonucZ/Hydroxyglut_hydro"/>
</dbReference>